<keyword evidence="4" id="KW-1185">Reference proteome</keyword>
<dbReference type="GO" id="GO:0009277">
    <property type="term" value="C:fungal-type cell wall"/>
    <property type="evidence" value="ECO:0007669"/>
    <property type="project" value="TreeGrafter"/>
</dbReference>
<accession>A0A6A6UHU0</accession>
<evidence type="ECO:0000313" key="3">
    <source>
        <dbReference type="EMBL" id="KAF2671839.1"/>
    </source>
</evidence>
<dbReference type="PANTHER" id="PTHR34154:SF10">
    <property type="entry name" value="ASL1-LIKE GLYCOSYL HYDROLASE CATALYTIC DOMAIN-CONTAINING PROTEIN"/>
    <property type="match status" value="1"/>
</dbReference>
<dbReference type="OrthoDB" id="43654at2759"/>
<keyword evidence="1" id="KW-0732">Signal</keyword>
<feature type="domain" description="Asl1-like glycosyl hydrolase catalytic" evidence="2">
    <location>
        <begin position="79"/>
        <end position="314"/>
    </location>
</feature>
<dbReference type="InterPro" id="IPR024655">
    <property type="entry name" value="Asl1_glyco_hydro_catalytic"/>
</dbReference>
<dbReference type="Proteomes" id="UP000799302">
    <property type="component" value="Unassembled WGS sequence"/>
</dbReference>
<gene>
    <name evidence="3" type="ORF">BT63DRAFT_467932</name>
</gene>
<name>A0A6A6UHU0_9PEZI</name>
<evidence type="ECO:0000259" key="2">
    <source>
        <dbReference type="Pfam" id="PF11790"/>
    </source>
</evidence>
<dbReference type="Gene3D" id="3.20.20.80">
    <property type="entry name" value="Glycosidases"/>
    <property type="match status" value="1"/>
</dbReference>
<feature type="signal peptide" evidence="1">
    <location>
        <begin position="1"/>
        <end position="19"/>
    </location>
</feature>
<reference evidence="3" key="1">
    <citation type="journal article" date="2020" name="Stud. Mycol.">
        <title>101 Dothideomycetes genomes: a test case for predicting lifestyles and emergence of pathogens.</title>
        <authorList>
            <person name="Haridas S."/>
            <person name="Albert R."/>
            <person name="Binder M."/>
            <person name="Bloem J."/>
            <person name="Labutti K."/>
            <person name="Salamov A."/>
            <person name="Andreopoulos B."/>
            <person name="Baker S."/>
            <person name="Barry K."/>
            <person name="Bills G."/>
            <person name="Bluhm B."/>
            <person name="Cannon C."/>
            <person name="Castanera R."/>
            <person name="Culley D."/>
            <person name="Daum C."/>
            <person name="Ezra D."/>
            <person name="Gonzalez J."/>
            <person name="Henrissat B."/>
            <person name="Kuo A."/>
            <person name="Liang C."/>
            <person name="Lipzen A."/>
            <person name="Lutzoni F."/>
            <person name="Magnuson J."/>
            <person name="Mondo S."/>
            <person name="Nolan M."/>
            <person name="Ohm R."/>
            <person name="Pangilinan J."/>
            <person name="Park H.-J."/>
            <person name="Ramirez L."/>
            <person name="Alfaro M."/>
            <person name="Sun H."/>
            <person name="Tritt A."/>
            <person name="Yoshinaga Y."/>
            <person name="Zwiers L.-H."/>
            <person name="Turgeon B."/>
            <person name="Goodwin S."/>
            <person name="Spatafora J."/>
            <person name="Crous P."/>
            <person name="Grigoriev I."/>
        </authorList>
    </citation>
    <scope>NUCLEOTIDE SEQUENCE</scope>
    <source>
        <strain evidence="3">CBS 115976</strain>
    </source>
</reference>
<evidence type="ECO:0000256" key="1">
    <source>
        <dbReference type="SAM" id="SignalP"/>
    </source>
</evidence>
<dbReference type="EMBL" id="MU004232">
    <property type="protein sequence ID" value="KAF2671839.1"/>
    <property type="molecule type" value="Genomic_DNA"/>
</dbReference>
<proteinExistence type="predicted"/>
<protein>
    <recommendedName>
        <fullName evidence="2">Asl1-like glycosyl hydrolase catalytic domain-containing protein</fullName>
    </recommendedName>
</protein>
<feature type="chain" id="PRO_5025398874" description="Asl1-like glycosyl hydrolase catalytic domain-containing protein" evidence="1">
    <location>
        <begin position="20"/>
        <end position="318"/>
    </location>
</feature>
<sequence length="318" mass="35503">MIFPIILSTLLLQATTTAAQPVTATSAKQTHSQVDLDALLPRELSNTTSNSAFHIRAALGCHLPQKSLSTKKGVSYPRDQTRYANYFNRISWAYNWYHAAKYWSPNAASLNGNIDYVPMIHSNKPDITNTWNQDIDGLLKGREDLAILAFNEPDMPINAGGSDMSPETAVELYRKYILPYACRARLGAPAVSNSPAAVNKGVRWLQRFLMLCTDCVIDFIPVHAYGPPTDIQMFKNAITGAYMAGGDPARKVWVTEFAHQVGSNPPIDQKKNLMRELSQWMNQQDFVERYAWWSADQGNLINGDGSGLSELGQYWNLL</sequence>
<dbReference type="GO" id="GO:0071966">
    <property type="term" value="P:fungal-type cell wall polysaccharide metabolic process"/>
    <property type="evidence" value="ECO:0007669"/>
    <property type="project" value="TreeGrafter"/>
</dbReference>
<evidence type="ECO:0000313" key="4">
    <source>
        <dbReference type="Proteomes" id="UP000799302"/>
    </source>
</evidence>
<dbReference type="PANTHER" id="PTHR34154">
    <property type="entry name" value="ALKALI-SENSITIVE LINKAGE PROTEIN 1"/>
    <property type="match status" value="1"/>
</dbReference>
<dbReference type="Pfam" id="PF11790">
    <property type="entry name" value="Glyco_hydro_cc"/>
    <property type="match status" value="1"/>
</dbReference>
<organism evidence="3 4">
    <name type="scientific">Microthyrium microscopicum</name>
    <dbReference type="NCBI Taxonomy" id="703497"/>
    <lineage>
        <taxon>Eukaryota</taxon>
        <taxon>Fungi</taxon>
        <taxon>Dikarya</taxon>
        <taxon>Ascomycota</taxon>
        <taxon>Pezizomycotina</taxon>
        <taxon>Dothideomycetes</taxon>
        <taxon>Dothideomycetes incertae sedis</taxon>
        <taxon>Microthyriales</taxon>
        <taxon>Microthyriaceae</taxon>
        <taxon>Microthyrium</taxon>
    </lineage>
</organism>
<dbReference type="InterPro" id="IPR017853">
    <property type="entry name" value="GH"/>
</dbReference>
<dbReference type="InterPro" id="IPR053183">
    <property type="entry name" value="ASL1"/>
</dbReference>
<dbReference type="AlphaFoldDB" id="A0A6A6UHU0"/>
<dbReference type="SUPFAM" id="SSF51445">
    <property type="entry name" value="(Trans)glycosidases"/>
    <property type="match status" value="1"/>
</dbReference>